<dbReference type="EMBL" id="JAGGNH010000001">
    <property type="protein sequence ID" value="KAJ0987613.1"/>
    <property type="molecule type" value="Genomic_DNA"/>
</dbReference>
<dbReference type="PANTHER" id="PTHR46328">
    <property type="entry name" value="FAR-RED IMPAIRED RESPONSIVE (FAR1) FAMILY PROTEIN-RELATED"/>
    <property type="match status" value="1"/>
</dbReference>
<proteinExistence type="predicted"/>
<accession>A0A9D5D9C7</accession>
<comment type="caution">
    <text evidence="2">The sequence shown here is derived from an EMBL/GenBank/DDBJ whole genome shotgun (WGS) entry which is preliminary data.</text>
</comment>
<feature type="compositionally biased region" description="Basic and acidic residues" evidence="1">
    <location>
        <begin position="11"/>
        <end position="29"/>
    </location>
</feature>
<reference evidence="2" key="2">
    <citation type="journal article" date="2022" name="Hortic Res">
        <title>The genome of Dioscorea zingiberensis sheds light on the biosynthesis, origin and evolution of the medicinally important diosgenin saponins.</title>
        <authorList>
            <person name="Li Y."/>
            <person name="Tan C."/>
            <person name="Li Z."/>
            <person name="Guo J."/>
            <person name="Li S."/>
            <person name="Chen X."/>
            <person name="Wang C."/>
            <person name="Dai X."/>
            <person name="Yang H."/>
            <person name="Song W."/>
            <person name="Hou L."/>
            <person name="Xu J."/>
            <person name="Tong Z."/>
            <person name="Xu A."/>
            <person name="Yuan X."/>
            <person name="Wang W."/>
            <person name="Yang Q."/>
            <person name="Chen L."/>
            <person name="Sun Z."/>
            <person name="Wang K."/>
            <person name="Pan B."/>
            <person name="Chen J."/>
            <person name="Bao Y."/>
            <person name="Liu F."/>
            <person name="Qi X."/>
            <person name="Gang D.R."/>
            <person name="Wen J."/>
            <person name="Li J."/>
        </authorList>
    </citation>
    <scope>NUCLEOTIDE SEQUENCE</scope>
    <source>
        <strain evidence="2">Dzin_1.0</strain>
    </source>
</reference>
<sequence>MDVISTDESSLAEKDHVPLHKTTRGDEKSPTTGMVPKSVKNVSLNRDKVLVSVDDYPNAEKGPEPVPITTGDDEGIPRETMAFKSFEEAFEFYEDYAHRRGFGVRIAHSNYFKDGRCRHIMAVLVKTDCQARIKLSKWADGLVHVKEFKDEHNHELTPLLAQSNPLKKRRKFFGDNAGESIQPENSCQEVEQACEQENLPPRGKECIENIEGV</sequence>
<organism evidence="2 3">
    <name type="scientific">Dioscorea zingiberensis</name>
    <dbReference type="NCBI Taxonomy" id="325984"/>
    <lineage>
        <taxon>Eukaryota</taxon>
        <taxon>Viridiplantae</taxon>
        <taxon>Streptophyta</taxon>
        <taxon>Embryophyta</taxon>
        <taxon>Tracheophyta</taxon>
        <taxon>Spermatophyta</taxon>
        <taxon>Magnoliopsida</taxon>
        <taxon>Liliopsida</taxon>
        <taxon>Dioscoreales</taxon>
        <taxon>Dioscoreaceae</taxon>
        <taxon>Dioscorea</taxon>
    </lineage>
</organism>
<evidence type="ECO:0000256" key="1">
    <source>
        <dbReference type="SAM" id="MobiDB-lite"/>
    </source>
</evidence>
<evidence type="ECO:0008006" key="4">
    <source>
        <dbReference type="Google" id="ProtNLM"/>
    </source>
</evidence>
<dbReference type="Proteomes" id="UP001085076">
    <property type="component" value="Miscellaneous, Linkage group lg01"/>
</dbReference>
<reference evidence="2" key="1">
    <citation type="submission" date="2021-03" db="EMBL/GenBank/DDBJ databases">
        <authorList>
            <person name="Li Z."/>
            <person name="Yang C."/>
        </authorList>
    </citation>
    <scope>NUCLEOTIDE SEQUENCE</scope>
    <source>
        <strain evidence="2">Dzin_1.0</strain>
        <tissue evidence="2">Leaf</tissue>
    </source>
</reference>
<feature type="region of interest" description="Disordered" evidence="1">
    <location>
        <begin position="55"/>
        <end position="74"/>
    </location>
</feature>
<feature type="region of interest" description="Disordered" evidence="1">
    <location>
        <begin position="1"/>
        <end position="37"/>
    </location>
</feature>
<name>A0A9D5D9C7_9LILI</name>
<evidence type="ECO:0000313" key="3">
    <source>
        <dbReference type="Proteomes" id="UP001085076"/>
    </source>
</evidence>
<protein>
    <recommendedName>
        <fullName evidence="4">Protein FAR1-RELATED SEQUENCE</fullName>
    </recommendedName>
</protein>
<dbReference type="AlphaFoldDB" id="A0A9D5D9C7"/>
<evidence type="ECO:0000313" key="2">
    <source>
        <dbReference type="EMBL" id="KAJ0987613.1"/>
    </source>
</evidence>
<keyword evidence="3" id="KW-1185">Reference proteome</keyword>
<gene>
    <name evidence="2" type="ORF">J5N97_005969</name>
</gene>